<sequence>MTFHSNIDLVCNIKSHTILYGFFCLFMVFN</sequence>
<name>A0A8S5RYK9_9CAUD</name>
<organism evidence="1">
    <name type="scientific">Myoviridae sp. ctNQV2</name>
    <dbReference type="NCBI Taxonomy" id="2827683"/>
    <lineage>
        <taxon>Viruses</taxon>
        <taxon>Duplodnaviria</taxon>
        <taxon>Heunggongvirae</taxon>
        <taxon>Uroviricota</taxon>
        <taxon>Caudoviricetes</taxon>
    </lineage>
</organism>
<proteinExistence type="predicted"/>
<protein>
    <submittedName>
        <fullName evidence="1">Uncharacterized protein</fullName>
    </submittedName>
</protein>
<dbReference type="EMBL" id="BK032510">
    <property type="protein sequence ID" value="DAF43760.1"/>
    <property type="molecule type" value="Genomic_DNA"/>
</dbReference>
<accession>A0A8S5RYK9</accession>
<reference evidence="1" key="1">
    <citation type="journal article" date="2021" name="Proc. Natl. Acad. Sci. U.S.A.">
        <title>A Catalog of Tens of Thousands of Viruses from Human Metagenomes Reveals Hidden Associations with Chronic Diseases.</title>
        <authorList>
            <person name="Tisza M.J."/>
            <person name="Buck C.B."/>
        </authorList>
    </citation>
    <scope>NUCLEOTIDE SEQUENCE</scope>
    <source>
        <strain evidence="1">CtNQV2</strain>
    </source>
</reference>
<evidence type="ECO:0000313" key="1">
    <source>
        <dbReference type="EMBL" id="DAF43760.1"/>
    </source>
</evidence>